<dbReference type="AlphaFoldDB" id="A0A6N2UWC0"/>
<gene>
    <name evidence="2" type="primary">sunS</name>
    <name evidence="2" type="ORF">AULFYP135_02105</name>
</gene>
<evidence type="ECO:0000313" key="2">
    <source>
        <dbReference type="EMBL" id="VYT22038.1"/>
    </source>
</evidence>
<dbReference type="EMBL" id="CACRSL010000004">
    <property type="protein sequence ID" value="VYT22038.1"/>
    <property type="molecule type" value="Genomic_DNA"/>
</dbReference>
<dbReference type="InterPro" id="IPR001173">
    <property type="entry name" value="Glyco_trans_2-like"/>
</dbReference>
<reference evidence="2" key="1">
    <citation type="submission" date="2019-11" db="EMBL/GenBank/DDBJ databases">
        <authorList>
            <person name="Feng L."/>
        </authorList>
    </citation>
    <scope>NUCLEOTIDE SEQUENCE</scope>
    <source>
        <strain evidence="2">AundefinedLFYP135</strain>
    </source>
</reference>
<dbReference type="GO" id="GO:0016757">
    <property type="term" value="F:glycosyltransferase activity"/>
    <property type="evidence" value="ECO:0007669"/>
    <property type="project" value="UniProtKB-KW"/>
</dbReference>
<dbReference type="Gene3D" id="3.90.550.10">
    <property type="entry name" value="Spore Coat Polysaccharide Biosynthesis Protein SpsA, Chain A"/>
    <property type="match status" value="1"/>
</dbReference>
<name>A0A6N2UWC0_9FIRM</name>
<accession>A0A6N2UWC0</accession>
<organism evidence="2">
    <name type="scientific">uncultured Anaerotruncus sp</name>
    <dbReference type="NCBI Taxonomy" id="905011"/>
    <lineage>
        <taxon>Bacteria</taxon>
        <taxon>Bacillati</taxon>
        <taxon>Bacillota</taxon>
        <taxon>Clostridia</taxon>
        <taxon>Eubacteriales</taxon>
        <taxon>Oscillospiraceae</taxon>
        <taxon>Anaerotruncus</taxon>
        <taxon>environmental samples</taxon>
    </lineage>
</organism>
<feature type="domain" description="Glycosyltransferase 2-like" evidence="1">
    <location>
        <begin position="5"/>
        <end position="102"/>
    </location>
</feature>
<dbReference type="InterPro" id="IPR011990">
    <property type="entry name" value="TPR-like_helical_dom_sf"/>
</dbReference>
<keyword evidence="2" id="KW-0328">Glycosyltransferase</keyword>
<dbReference type="InterPro" id="IPR029044">
    <property type="entry name" value="Nucleotide-diphossugar_trans"/>
</dbReference>
<dbReference type="EC" id="2.4.1.-" evidence="2"/>
<dbReference type="PANTHER" id="PTHR43630">
    <property type="entry name" value="POLY-BETA-1,6-N-ACETYL-D-GLUCOSAMINE SYNTHASE"/>
    <property type="match status" value="1"/>
</dbReference>
<protein>
    <submittedName>
        <fullName evidence="2">SPBc2 prophage-derived glycosyltransferase SunS</fullName>
        <ecNumber evidence="2">2.4.1.-</ecNumber>
    </submittedName>
</protein>
<proteinExistence type="predicted"/>
<dbReference type="Pfam" id="PF00535">
    <property type="entry name" value="Glycos_transf_2"/>
    <property type="match status" value="1"/>
</dbReference>
<dbReference type="SUPFAM" id="SSF48452">
    <property type="entry name" value="TPR-like"/>
    <property type="match status" value="1"/>
</dbReference>
<dbReference type="Gene3D" id="1.25.40.10">
    <property type="entry name" value="Tetratricopeptide repeat domain"/>
    <property type="match status" value="1"/>
</dbReference>
<evidence type="ECO:0000259" key="1">
    <source>
        <dbReference type="Pfam" id="PF00535"/>
    </source>
</evidence>
<keyword evidence="2" id="KW-0808">Transferase</keyword>
<dbReference type="SUPFAM" id="SSF53448">
    <property type="entry name" value="Nucleotide-diphospho-sugar transferases"/>
    <property type="match status" value="1"/>
</dbReference>
<dbReference type="CDD" id="cd02511">
    <property type="entry name" value="Beta4Glucosyltransferase"/>
    <property type="match status" value="1"/>
</dbReference>
<dbReference type="PANTHER" id="PTHR43630:SF2">
    <property type="entry name" value="GLYCOSYLTRANSFERASE"/>
    <property type="match status" value="1"/>
</dbReference>
<sequence length="366" mass="41709">MITISLCMIVKNEEETLGRCLDSVQGIADEIIVVDTGSTDRTQEVARQYTDAVYPYQWTDDFAAARNYAFSKATGDYLLWLDADDLLLQPDREKFLSLKETLSPQVDLVMMRYHVAFDSAGNPTFSYYRERLLKNHAGFLWEGKVHEVITPRGVIVYSDIGVTHRKTRSGDLDRNLRIYEKMLADGEKLGPRQQFYYGRELVDHREYAKAIQVLELFLLEPTAWVENKLDACRLLSGCYRQLGWQEDALFALLRGLALAPPRAELCCDLGAWFLGQGRFEEAVFWYQTALSRPREDQSGGFVSPDCYGFLPAIQLCVCLDQLGRRREAAAYNELAATYRPDSKEVAHNRAYFASLGEEPETNSLSL</sequence>